<dbReference type="EC" id="4.1.1.112" evidence="10"/>
<evidence type="ECO:0000256" key="7">
    <source>
        <dbReference type="ARBA" id="ARBA00025046"/>
    </source>
</evidence>
<dbReference type="CDD" id="cd16841">
    <property type="entry name" value="RraA_family"/>
    <property type="match status" value="1"/>
</dbReference>
<dbReference type="AlphaFoldDB" id="A0A520MJ11"/>
<comment type="catalytic activity">
    <reaction evidence="8 10">
        <text>oxaloacetate + H(+) = pyruvate + CO2</text>
        <dbReference type="Rhea" id="RHEA:15641"/>
        <dbReference type="ChEBI" id="CHEBI:15361"/>
        <dbReference type="ChEBI" id="CHEBI:15378"/>
        <dbReference type="ChEBI" id="CHEBI:16452"/>
        <dbReference type="ChEBI" id="CHEBI:16526"/>
        <dbReference type="EC" id="4.1.1.112"/>
    </reaction>
</comment>
<dbReference type="EMBL" id="SHBI01000009">
    <property type="protein sequence ID" value="RZO21214.1"/>
    <property type="molecule type" value="Genomic_DNA"/>
</dbReference>
<feature type="binding site" evidence="9">
    <location>
        <begin position="75"/>
        <end position="78"/>
    </location>
    <ligand>
        <name>substrate</name>
    </ligand>
</feature>
<comment type="cofactor">
    <cofactor evidence="2 10">
        <name>a divalent metal cation</name>
        <dbReference type="ChEBI" id="CHEBI:60240"/>
    </cofactor>
</comment>
<accession>A0A520MJ11</accession>
<dbReference type="GO" id="GO:0008948">
    <property type="term" value="F:oxaloacetate decarboxylase activity"/>
    <property type="evidence" value="ECO:0007669"/>
    <property type="project" value="UniProtKB-EC"/>
</dbReference>
<proteinExistence type="inferred from homology"/>
<name>A0A520MJ11_9GAMM</name>
<comment type="caution">
    <text evidence="11">The sequence shown here is derived from an EMBL/GenBank/DDBJ whole genome shotgun (WGS) entry which is preliminary data.</text>
</comment>
<keyword evidence="9" id="KW-0460">Magnesium</keyword>
<keyword evidence="5 9" id="KW-0479">Metal-binding</keyword>
<evidence type="ECO:0000256" key="8">
    <source>
        <dbReference type="ARBA" id="ARBA00047973"/>
    </source>
</evidence>
<evidence type="ECO:0000256" key="2">
    <source>
        <dbReference type="ARBA" id="ARBA00001968"/>
    </source>
</evidence>
<dbReference type="InterPro" id="IPR005493">
    <property type="entry name" value="RraA/RraA-like"/>
</dbReference>
<dbReference type="InterPro" id="IPR036704">
    <property type="entry name" value="RraA/RraA-like_sf"/>
</dbReference>
<dbReference type="PANTHER" id="PTHR33254:SF4">
    <property type="entry name" value="4-HYDROXY-4-METHYL-2-OXOGLUTARATE ALDOLASE 3-RELATED"/>
    <property type="match status" value="1"/>
</dbReference>
<evidence type="ECO:0000256" key="6">
    <source>
        <dbReference type="ARBA" id="ARBA00023239"/>
    </source>
</evidence>
<evidence type="ECO:0000256" key="5">
    <source>
        <dbReference type="ARBA" id="ARBA00022723"/>
    </source>
</evidence>
<dbReference type="Gene3D" id="3.50.30.40">
    <property type="entry name" value="Ribonuclease E inhibitor RraA/RraA-like"/>
    <property type="match status" value="1"/>
</dbReference>
<dbReference type="GO" id="GO:0046872">
    <property type="term" value="F:metal ion binding"/>
    <property type="evidence" value="ECO:0007669"/>
    <property type="project" value="UniProtKB-KW"/>
</dbReference>
<dbReference type="Proteomes" id="UP000315782">
    <property type="component" value="Unassembled WGS sequence"/>
</dbReference>
<dbReference type="NCBIfam" id="TIGR01935">
    <property type="entry name" value="NOT-MenG"/>
    <property type="match status" value="1"/>
</dbReference>
<feature type="binding site" evidence="9">
    <location>
        <position position="98"/>
    </location>
    <ligand>
        <name>Mg(2+)</name>
        <dbReference type="ChEBI" id="CHEBI:18420"/>
    </ligand>
</feature>
<evidence type="ECO:0000313" key="12">
    <source>
        <dbReference type="Proteomes" id="UP000315782"/>
    </source>
</evidence>
<gene>
    <name evidence="11" type="primary">rraA</name>
    <name evidence="11" type="ORF">EVA96_02045</name>
</gene>
<dbReference type="GO" id="GO:0008428">
    <property type="term" value="F:ribonuclease inhibitor activity"/>
    <property type="evidence" value="ECO:0007669"/>
    <property type="project" value="InterPro"/>
</dbReference>
<dbReference type="InterPro" id="IPR010203">
    <property type="entry name" value="RraA"/>
</dbReference>
<keyword evidence="6 10" id="KW-0456">Lyase</keyword>
<organism evidence="11 12">
    <name type="scientific">SAR86 cluster bacterium</name>
    <dbReference type="NCBI Taxonomy" id="2030880"/>
    <lineage>
        <taxon>Bacteria</taxon>
        <taxon>Pseudomonadati</taxon>
        <taxon>Pseudomonadota</taxon>
        <taxon>Gammaproteobacteria</taxon>
        <taxon>SAR86 cluster</taxon>
    </lineage>
</organism>
<sequence length="161" mass="17831">MNTFTVPDICDENEDVIIGDLFLKSYGGVSKFFGEVRTVECPHSNSVVKEMVEENGNGKVLFINHTGSELCSMVGDQIAQKAYENNWKGICVNGYIRDIEVIKNIPIGIYAKNSYPKKTDKTIGIGTKDVNLVINNTNISSGNWIYVDTNGIAISQNELKF</sequence>
<dbReference type="SUPFAM" id="SSF89562">
    <property type="entry name" value="RraA-like"/>
    <property type="match status" value="1"/>
</dbReference>
<comment type="catalytic activity">
    <reaction evidence="1 10">
        <text>4-hydroxy-4-methyl-2-oxoglutarate = 2 pyruvate</text>
        <dbReference type="Rhea" id="RHEA:22748"/>
        <dbReference type="ChEBI" id="CHEBI:15361"/>
        <dbReference type="ChEBI" id="CHEBI:58276"/>
        <dbReference type="EC" id="4.1.3.17"/>
    </reaction>
</comment>
<evidence type="ECO:0000256" key="9">
    <source>
        <dbReference type="PIRSR" id="PIRSR605493-1"/>
    </source>
</evidence>
<comment type="cofactor">
    <cofactor evidence="9">
        <name>Mg(2+)</name>
        <dbReference type="ChEBI" id="CHEBI:18420"/>
    </cofactor>
</comment>
<evidence type="ECO:0000256" key="3">
    <source>
        <dbReference type="ARBA" id="ARBA00008621"/>
    </source>
</evidence>
<evidence type="ECO:0000256" key="4">
    <source>
        <dbReference type="ARBA" id="ARBA00011233"/>
    </source>
</evidence>
<evidence type="ECO:0000256" key="10">
    <source>
        <dbReference type="RuleBase" id="RU004338"/>
    </source>
</evidence>
<evidence type="ECO:0000313" key="11">
    <source>
        <dbReference type="EMBL" id="RZO21214.1"/>
    </source>
</evidence>
<comment type="similarity">
    <text evidence="3 10">Belongs to the class II aldolase/RraA-like family.</text>
</comment>
<evidence type="ECO:0000256" key="1">
    <source>
        <dbReference type="ARBA" id="ARBA00001342"/>
    </source>
</evidence>
<comment type="function">
    <text evidence="7 10">Catalyzes the aldol cleavage of 4-hydroxy-4-methyl-2-oxoglutarate (HMG) into 2 molecules of pyruvate. Also contains a secondary oxaloacetate (OAA) decarboxylase activity due to the common pyruvate enolate transition state formed following C-C bond cleavage in the retro-aldol and decarboxylation reactions.</text>
</comment>
<dbReference type="Pfam" id="PF03737">
    <property type="entry name" value="RraA-like"/>
    <property type="match status" value="1"/>
</dbReference>
<feature type="binding site" evidence="9">
    <location>
        <position position="97"/>
    </location>
    <ligand>
        <name>substrate</name>
    </ligand>
</feature>
<dbReference type="GO" id="GO:0047443">
    <property type="term" value="F:4-hydroxy-4-methyl-2-oxoglutarate aldolase activity"/>
    <property type="evidence" value="ECO:0007669"/>
    <property type="project" value="UniProtKB-EC"/>
</dbReference>
<reference evidence="11 12" key="1">
    <citation type="submission" date="2019-02" db="EMBL/GenBank/DDBJ databases">
        <title>Prokaryotic population dynamics and viral predation in marine succession experiment using metagenomics: the confinement effect.</title>
        <authorList>
            <person name="Haro-Moreno J.M."/>
            <person name="Rodriguez-Valera F."/>
            <person name="Lopez-Perez M."/>
        </authorList>
    </citation>
    <scope>NUCLEOTIDE SEQUENCE [LARGE SCALE GENOMIC DNA]</scope>
    <source>
        <strain evidence="11">MED-G163</strain>
    </source>
</reference>
<protein>
    <recommendedName>
        <fullName evidence="10">4-hydroxy-4-methyl-2-oxoglutarate aldolase</fullName>
        <shortName evidence="10">HMG aldolase</shortName>
        <ecNumber evidence="10">4.1.1.112</ecNumber>
        <ecNumber evidence="10">4.1.3.17</ecNumber>
    </recommendedName>
    <alternativeName>
        <fullName evidence="10">Oxaloacetate decarboxylase</fullName>
    </alternativeName>
</protein>
<comment type="subunit">
    <text evidence="4 10">Homotrimer.</text>
</comment>
<dbReference type="NCBIfam" id="NF006875">
    <property type="entry name" value="PRK09372.1"/>
    <property type="match status" value="1"/>
</dbReference>
<dbReference type="EC" id="4.1.3.17" evidence="10"/>
<dbReference type="PANTHER" id="PTHR33254">
    <property type="entry name" value="4-HYDROXY-4-METHYL-2-OXOGLUTARATE ALDOLASE 3-RELATED"/>
    <property type="match status" value="1"/>
</dbReference>
<dbReference type="GO" id="GO:0051252">
    <property type="term" value="P:regulation of RNA metabolic process"/>
    <property type="evidence" value="ECO:0007669"/>
    <property type="project" value="InterPro"/>
</dbReference>